<evidence type="ECO:0000313" key="2">
    <source>
        <dbReference type="Proteomes" id="UP000593890"/>
    </source>
</evidence>
<evidence type="ECO:0000313" key="1">
    <source>
        <dbReference type="EMBL" id="BCI60998.1"/>
    </source>
</evidence>
<sequence length="207" mass="22474">MLAKKKYLARWGSGKQDEYKYSRYPSKNFGSGKQEEYYYSHNPVQRVLYNAYNTVRKNVSATYSRGVTVSAGGFNVTIGISADTKGHIAPQITFTSGIGTGSFTDWSIGLYQTVTNAPGINKLNEYGIQCGGSVGTVVEGVPIFAGMDLNIIPDGPNTYSGVTSSFGFGGSPGAEFHVQQGYTWTLGGGYFDMGYLADKLFYQMIGW</sequence>
<proteinExistence type="predicted"/>
<dbReference type="AlphaFoldDB" id="A0A7I8D2F5"/>
<reference evidence="2" key="1">
    <citation type="submission" date="2020-07" db="EMBL/GenBank/DDBJ databases">
        <title>Complete genome sequencing of Clostridia bacterium strain 12CBH8.</title>
        <authorList>
            <person name="Sakamoto M."/>
            <person name="Murakami T."/>
            <person name="Mori H."/>
        </authorList>
    </citation>
    <scope>NUCLEOTIDE SEQUENCE [LARGE SCALE GENOMIC DNA]</scope>
    <source>
        <strain evidence="2">12CBH8</strain>
    </source>
</reference>
<keyword evidence="2" id="KW-1185">Reference proteome</keyword>
<dbReference type="KEGG" id="sman:C12CBH8_16370"/>
<organism evidence="1 2">
    <name type="scientific">Solibaculum mannosilyticum</name>
    <dbReference type="NCBI Taxonomy" id="2780922"/>
    <lineage>
        <taxon>Bacteria</taxon>
        <taxon>Bacillati</taxon>
        <taxon>Bacillota</taxon>
        <taxon>Clostridia</taxon>
        <taxon>Eubacteriales</taxon>
        <taxon>Oscillospiraceae</taxon>
        <taxon>Solibaculum</taxon>
    </lineage>
</organism>
<protein>
    <submittedName>
        <fullName evidence="1">Uncharacterized protein</fullName>
    </submittedName>
</protein>
<dbReference type="RefSeq" id="WP_215532999.1">
    <property type="nucleotide sequence ID" value="NZ_AP023321.1"/>
</dbReference>
<dbReference type="EMBL" id="AP023321">
    <property type="protein sequence ID" value="BCI60998.1"/>
    <property type="molecule type" value="Genomic_DNA"/>
</dbReference>
<name>A0A7I8D2F5_9FIRM</name>
<accession>A0A7I8D2F5</accession>
<gene>
    <name evidence="1" type="ORF">C12CBH8_16370</name>
</gene>
<dbReference type="Proteomes" id="UP000593890">
    <property type="component" value="Chromosome"/>
</dbReference>